<feature type="region of interest" description="Disordered" evidence="1">
    <location>
        <begin position="21"/>
        <end position="60"/>
    </location>
</feature>
<evidence type="ECO:0000313" key="3">
    <source>
        <dbReference type="EMBL" id="KAK3352879.1"/>
    </source>
</evidence>
<dbReference type="AlphaFoldDB" id="A0AAJ0HI64"/>
<keyword evidence="4" id="KW-1185">Reference proteome</keyword>
<protein>
    <recommendedName>
        <fullName evidence="5">Secreted protein</fullName>
    </recommendedName>
</protein>
<evidence type="ECO:0000256" key="2">
    <source>
        <dbReference type="SAM" id="SignalP"/>
    </source>
</evidence>
<reference evidence="3" key="1">
    <citation type="journal article" date="2023" name="Mol. Phylogenet. Evol.">
        <title>Genome-scale phylogeny and comparative genomics of the fungal order Sordariales.</title>
        <authorList>
            <person name="Hensen N."/>
            <person name="Bonometti L."/>
            <person name="Westerberg I."/>
            <person name="Brannstrom I.O."/>
            <person name="Guillou S."/>
            <person name="Cros-Aarteil S."/>
            <person name="Calhoun S."/>
            <person name="Haridas S."/>
            <person name="Kuo A."/>
            <person name="Mondo S."/>
            <person name="Pangilinan J."/>
            <person name="Riley R."/>
            <person name="LaButti K."/>
            <person name="Andreopoulos B."/>
            <person name="Lipzen A."/>
            <person name="Chen C."/>
            <person name="Yan M."/>
            <person name="Daum C."/>
            <person name="Ng V."/>
            <person name="Clum A."/>
            <person name="Steindorff A."/>
            <person name="Ohm R.A."/>
            <person name="Martin F."/>
            <person name="Silar P."/>
            <person name="Natvig D.O."/>
            <person name="Lalanne C."/>
            <person name="Gautier V."/>
            <person name="Ament-Velasquez S.L."/>
            <person name="Kruys A."/>
            <person name="Hutchinson M.I."/>
            <person name="Powell A.J."/>
            <person name="Barry K."/>
            <person name="Miller A.N."/>
            <person name="Grigoriev I.V."/>
            <person name="Debuchy R."/>
            <person name="Gladieux P."/>
            <person name="Hiltunen Thoren M."/>
            <person name="Johannesson H."/>
        </authorList>
    </citation>
    <scope>NUCLEOTIDE SEQUENCE</scope>
    <source>
        <strain evidence="3">CBS 955.72</strain>
    </source>
</reference>
<feature type="compositionally biased region" description="Low complexity" evidence="1">
    <location>
        <begin position="21"/>
        <end position="37"/>
    </location>
</feature>
<reference evidence="3" key="2">
    <citation type="submission" date="2023-06" db="EMBL/GenBank/DDBJ databases">
        <authorList>
            <consortium name="Lawrence Berkeley National Laboratory"/>
            <person name="Haridas S."/>
            <person name="Hensen N."/>
            <person name="Bonometti L."/>
            <person name="Westerberg I."/>
            <person name="Brannstrom I.O."/>
            <person name="Guillou S."/>
            <person name="Cros-Aarteil S."/>
            <person name="Calhoun S."/>
            <person name="Kuo A."/>
            <person name="Mondo S."/>
            <person name="Pangilinan J."/>
            <person name="Riley R."/>
            <person name="Labutti K."/>
            <person name="Andreopoulos B."/>
            <person name="Lipzen A."/>
            <person name="Chen C."/>
            <person name="Yanf M."/>
            <person name="Daum C."/>
            <person name="Ng V."/>
            <person name="Clum A."/>
            <person name="Steindorff A."/>
            <person name="Ohm R."/>
            <person name="Martin F."/>
            <person name="Silar P."/>
            <person name="Natvig D."/>
            <person name="Lalanne C."/>
            <person name="Gautier V."/>
            <person name="Ament-Velasquez S.L."/>
            <person name="Kruys A."/>
            <person name="Hutchinson M.I."/>
            <person name="Powell A.J."/>
            <person name="Barry K."/>
            <person name="Miller A.N."/>
            <person name="Grigoriev I.V."/>
            <person name="Debuchy R."/>
            <person name="Gladieux P."/>
            <person name="Thoren M.H."/>
            <person name="Johannesson H."/>
        </authorList>
    </citation>
    <scope>NUCLEOTIDE SEQUENCE</scope>
    <source>
        <strain evidence="3">CBS 955.72</strain>
    </source>
</reference>
<evidence type="ECO:0000313" key="4">
    <source>
        <dbReference type="Proteomes" id="UP001275084"/>
    </source>
</evidence>
<evidence type="ECO:0000256" key="1">
    <source>
        <dbReference type="SAM" id="MobiDB-lite"/>
    </source>
</evidence>
<evidence type="ECO:0008006" key="5">
    <source>
        <dbReference type="Google" id="ProtNLM"/>
    </source>
</evidence>
<feature type="signal peptide" evidence="2">
    <location>
        <begin position="1"/>
        <end position="21"/>
    </location>
</feature>
<dbReference type="Proteomes" id="UP001275084">
    <property type="component" value="Unassembled WGS sequence"/>
</dbReference>
<feature type="chain" id="PRO_5042543363" description="Secreted protein" evidence="2">
    <location>
        <begin position="22"/>
        <end position="144"/>
    </location>
</feature>
<organism evidence="3 4">
    <name type="scientific">Lasiosphaeria hispida</name>
    <dbReference type="NCBI Taxonomy" id="260671"/>
    <lineage>
        <taxon>Eukaryota</taxon>
        <taxon>Fungi</taxon>
        <taxon>Dikarya</taxon>
        <taxon>Ascomycota</taxon>
        <taxon>Pezizomycotina</taxon>
        <taxon>Sordariomycetes</taxon>
        <taxon>Sordariomycetidae</taxon>
        <taxon>Sordariales</taxon>
        <taxon>Lasiosphaeriaceae</taxon>
        <taxon>Lasiosphaeria</taxon>
    </lineage>
</organism>
<keyword evidence="2" id="KW-0732">Signal</keyword>
<comment type="caution">
    <text evidence="3">The sequence shown here is derived from an EMBL/GenBank/DDBJ whole genome shotgun (WGS) entry which is preliminary data.</text>
</comment>
<gene>
    <name evidence="3" type="ORF">B0T25DRAFT_195798</name>
</gene>
<proteinExistence type="predicted"/>
<accession>A0AAJ0HI64</accession>
<sequence>MRGRGIPRWLLLLGLESPLSGGTSENLGTPGPNNTTGTREKRISSLDRGPVGPPGSTRVGWLHTLSRASRCLSSPIRTNASDKIQCKAIDAQVGRGRRRGLSQALSLSPSHVSKVVAGRTVAAPRPPSPVLGHGHRLNRGAAIR</sequence>
<name>A0AAJ0HI64_9PEZI</name>
<feature type="region of interest" description="Disordered" evidence="1">
    <location>
        <begin position="123"/>
        <end position="144"/>
    </location>
</feature>
<dbReference type="EMBL" id="JAUIQD010000004">
    <property type="protein sequence ID" value="KAK3352879.1"/>
    <property type="molecule type" value="Genomic_DNA"/>
</dbReference>